<evidence type="ECO:0000313" key="4">
    <source>
        <dbReference type="RefSeq" id="XP_033529560.1"/>
    </source>
</evidence>
<dbReference type="AlphaFoldDB" id="A0A6G1FQG3"/>
<reference evidence="2 4" key="1">
    <citation type="submission" date="2020-01" db="EMBL/GenBank/DDBJ databases">
        <authorList>
            <consortium name="DOE Joint Genome Institute"/>
            <person name="Haridas S."/>
            <person name="Albert R."/>
            <person name="Binder M."/>
            <person name="Bloem J."/>
            <person name="Labutti K."/>
            <person name="Salamov A."/>
            <person name="Andreopoulos B."/>
            <person name="Baker S.E."/>
            <person name="Barry K."/>
            <person name="Bills G."/>
            <person name="Bluhm B.H."/>
            <person name="Cannon C."/>
            <person name="Castanera R."/>
            <person name="Culley D.E."/>
            <person name="Daum C."/>
            <person name="Ezra D."/>
            <person name="Gonzalez J.B."/>
            <person name="Henrissat B."/>
            <person name="Kuo A."/>
            <person name="Liang C."/>
            <person name="Lipzen A."/>
            <person name="Lutzoni F."/>
            <person name="Magnuson J."/>
            <person name="Mondo S."/>
            <person name="Nolan M."/>
            <person name="Ohm R."/>
            <person name="Pangilinan J."/>
            <person name="Park H.-J."/>
            <person name="Ramirez L."/>
            <person name="Alfaro M."/>
            <person name="Sun H."/>
            <person name="Tritt A."/>
            <person name="Yoshinaga Y."/>
            <person name="Zwiers L.-H."/>
            <person name="Turgeon B.G."/>
            <person name="Goodwin S.B."/>
            <person name="Spatafora J.W."/>
            <person name="Crous P.W."/>
            <person name="Grigoriev I.V."/>
        </authorList>
    </citation>
    <scope>NUCLEOTIDE SEQUENCE</scope>
    <source>
        <strain evidence="2 4">CBS 781.70</strain>
    </source>
</reference>
<dbReference type="RefSeq" id="XP_033529560.1">
    <property type="nucleotide sequence ID" value="XM_033683040.1"/>
</dbReference>
<dbReference type="Proteomes" id="UP000504638">
    <property type="component" value="Unplaced"/>
</dbReference>
<accession>A0A6G1FQG3</accession>
<organism evidence="2">
    <name type="scientific">Eremomyces bilateralis CBS 781.70</name>
    <dbReference type="NCBI Taxonomy" id="1392243"/>
    <lineage>
        <taxon>Eukaryota</taxon>
        <taxon>Fungi</taxon>
        <taxon>Dikarya</taxon>
        <taxon>Ascomycota</taxon>
        <taxon>Pezizomycotina</taxon>
        <taxon>Dothideomycetes</taxon>
        <taxon>Dothideomycetes incertae sedis</taxon>
        <taxon>Eremomycetales</taxon>
        <taxon>Eremomycetaceae</taxon>
        <taxon>Eremomyces</taxon>
    </lineage>
</organism>
<feature type="compositionally biased region" description="Low complexity" evidence="1">
    <location>
        <begin position="247"/>
        <end position="265"/>
    </location>
</feature>
<gene>
    <name evidence="2 4" type="ORF">P152DRAFT_517946</name>
</gene>
<reference evidence="4" key="2">
    <citation type="submission" date="2020-04" db="EMBL/GenBank/DDBJ databases">
        <authorList>
            <consortium name="NCBI Genome Project"/>
        </authorList>
    </citation>
    <scope>NUCLEOTIDE SEQUENCE</scope>
    <source>
        <strain evidence="4">CBS 781.70</strain>
    </source>
</reference>
<reference evidence="4" key="3">
    <citation type="submission" date="2025-04" db="UniProtKB">
        <authorList>
            <consortium name="RefSeq"/>
        </authorList>
    </citation>
    <scope>IDENTIFICATION</scope>
    <source>
        <strain evidence="4">CBS 781.70</strain>
    </source>
</reference>
<evidence type="ECO:0000256" key="1">
    <source>
        <dbReference type="SAM" id="MobiDB-lite"/>
    </source>
</evidence>
<proteinExistence type="predicted"/>
<protein>
    <recommendedName>
        <fullName evidence="5">Retrotransposon gag domain-containing protein</fullName>
    </recommendedName>
</protein>
<feature type="region of interest" description="Disordered" evidence="1">
    <location>
        <begin position="229"/>
        <end position="282"/>
    </location>
</feature>
<evidence type="ECO:0000313" key="2">
    <source>
        <dbReference type="EMBL" id="KAF1807929.1"/>
    </source>
</evidence>
<keyword evidence="3" id="KW-1185">Reference proteome</keyword>
<feature type="region of interest" description="Disordered" evidence="1">
    <location>
        <begin position="56"/>
        <end position="102"/>
    </location>
</feature>
<dbReference type="EMBL" id="ML975199">
    <property type="protein sequence ID" value="KAF1807929.1"/>
    <property type="molecule type" value="Genomic_DNA"/>
</dbReference>
<sequence length="282" mass="31395">MADAMDQDQGPPQGPPGPPTGNTNTFTNKEKTEMAAMMATMAEKIQQLELALGKATEAKTPQTKKVQSEATAPKEAAKPETPTETLARDRNQKLPKPTRFEGDKKKYKVWRAKMQNKIQVDGHLVAHDHVTAIAYICAFLDGEPALFATQWRDRNTASQDVEKFVAFLDSRYRDEHEAERAYSQFVRLNEMRQLILPATIAGLDFSNYDKFVDILYTAHYASEAAHASTSRWVPRNHGGTSRSQYRPPSSTPTVPTPPQVQVLAPAPSPANPDAMDWTTRVT</sequence>
<feature type="compositionally biased region" description="Low complexity" evidence="1">
    <location>
        <begin position="69"/>
        <end position="85"/>
    </location>
</feature>
<dbReference type="GeneID" id="54423610"/>
<evidence type="ECO:0000313" key="3">
    <source>
        <dbReference type="Proteomes" id="UP000504638"/>
    </source>
</evidence>
<feature type="region of interest" description="Disordered" evidence="1">
    <location>
        <begin position="1"/>
        <end position="33"/>
    </location>
</feature>
<feature type="compositionally biased region" description="Basic and acidic residues" evidence="1">
    <location>
        <begin position="86"/>
        <end position="102"/>
    </location>
</feature>
<evidence type="ECO:0008006" key="5">
    <source>
        <dbReference type="Google" id="ProtNLM"/>
    </source>
</evidence>
<name>A0A6G1FQG3_9PEZI</name>